<protein>
    <submittedName>
        <fullName evidence="1">Uncharacterized protein</fullName>
    </submittedName>
</protein>
<keyword evidence="2" id="KW-1185">Reference proteome</keyword>
<dbReference type="OrthoDB" id="3266451at2759"/>
<sequence length="162" mass="18472">MKVANNVPMLRVLSLVFPDVEDGDRCTAFSHAPQLRTVAIKGGWIPEIQLPWMQIKTLEFNRDDFVRPFDWTIIRTFVEIIHSLYSPSILPNLTSLEFIWAPEHSDWSDALIAMLHSRVTASTDAKLLKSVTLGIRNGEEMPSDVVMYMKELRAFGVIASLW</sequence>
<proteinExistence type="predicted"/>
<organism evidence="1 2">
    <name type="scientific">Armillaria gallica</name>
    <name type="common">Bulbous honey fungus</name>
    <name type="synonym">Armillaria bulbosa</name>
    <dbReference type="NCBI Taxonomy" id="47427"/>
    <lineage>
        <taxon>Eukaryota</taxon>
        <taxon>Fungi</taxon>
        <taxon>Dikarya</taxon>
        <taxon>Basidiomycota</taxon>
        <taxon>Agaricomycotina</taxon>
        <taxon>Agaricomycetes</taxon>
        <taxon>Agaricomycetidae</taxon>
        <taxon>Agaricales</taxon>
        <taxon>Marasmiineae</taxon>
        <taxon>Physalacriaceae</taxon>
        <taxon>Armillaria</taxon>
    </lineage>
</organism>
<name>A0A2H3D6Y6_ARMGA</name>
<dbReference type="AlphaFoldDB" id="A0A2H3D6Y6"/>
<evidence type="ECO:0000313" key="2">
    <source>
        <dbReference type="Proteomes" id="UP000217790"/>
    </source>
</evidence>
<accession>A0A2H3D6Y6</accession>
<reference evidence="2" key="1">
    <citation type="journal article" date="2017" name="Nat. Ecol. Evol.">
        <title>Genome expansion and lineage-specific genetic innovations in the forest pathogenic fungi Armillaria.</title>
        <authorList>
            <person name="Sipos G."/>
            <person name="Prasanna A.N."/>
            <person name="Walter M.C."/>
            <person name="O'Connor E."/>
            <person name="Balint B."/>
            <person name="Krizsan K."/>
            <person name="Kiss B."/>
            <person name="Hess J."/>
            <person name="Varga T."/>
            <person name="Slot J."/>
            <person name="Riley R."/>
            <person name="Boka B."/>
            <person name="Rigling D."/>
            <person name="Barry K."/>
            <person name="Lee J."/>
            <person name="Mihaltcheva S."/>
            <person name="LaButti K."/>
            <person name="Lipzen A."/>
            <person name="Waldron R."/>
            <person name="Moloney N.M."/>
            <person name="Sperisen C."/>
            <person name="Kredics L."/>
            <person name="Vagvoelgyi C."/>
            <person name="Patrignani A."/>
            <person name="Fitzpatrick D."/>
            <person name="Nagy I."/>
            <person name="Doyle S."/>
            <person name="Anderson J.B."/>
            <person name="Grigoriev I.V."/>
            <person name="Gueldener U."/>
            <person name="Muensterkoetter M."/>
            <person name="Nagy L.G."/>
        </authorList>
    </citation>
    <scope>NUCLEOTIDE SEQUENCE [LARGE SCALE GENOMIC DNA]</scope>
    <source>
        <strain evidence="2">Ar21-2</strain>
    </source>
</reference>
<gene>
    <name evidence="1" type="ORF">ARMGADRAFT_1082240</name>
</gene>
<dbReference type="EMBL" id="KZ293663">
    <property type="protein sequence ID" value="PBK91011.1"/>
    <property type="molecule type" value="Genomic_DNA"/>
</dbReference>
<dbReference type="InParanoid" id="A0A2H3D6Y6"/>
<evidence type="ECO:0000313" key="1">
    <source>
        <dbReference type="EMBL" id="PBK91011.1"/>
    </source>
</evidence>
<dbReference type="Proteomes" id="UP000217790">
    <property type="component" value="Unassembled WGS sequence"/>
</dbReference>